<feature type="transmembrane region" description="Helical" evidence="3">
    <location>
        <begin position="108"/>
        <end position="133"/>
    </location>
</feature>
<feature type="transmembrane region" description="Helical" evidence="3">
    <location>
        <begin position="6"/>
        <end position="24"/>
    </location>
</feature>
<dbReference type="Pfam" id="PF00027">
    <property type="entry name" value="cNMP_binding"/>
    <property type="match status" value="1"/>
</dbReference>
<dbReference type="PANTHER" id="PTHR45651">
    <property type="entry name" value="CYCLIC NUCLEOTIDE-GATED ION CHANNEL 15-RELATED-RELATED"/>
    <property type="match status" value="1"/>
</dbReference>
<evidence type="ECO:0000256" key="1">
    <source>
        <dbReference type="ARBA" id="ARBA00023286"/>
    </source>
</evidence>
<evidence type="ECO:0000313" key="5">
    <source>
        <dbReference type="EMBL" id="KAK9905197.1"/>
    </source>
</evidence>
<dbReference type="SUPFAM" id="SSF51206">
    <property type="entry name" value="cAMP-binding domain-like"/>
    <property type="match status" value="1"/>
</dbReference>
<gene>
    <name evidence="5" type="ORF">M0R45_000393</name>
</gene>
<feature type="domain" description="Cyclic nucleotide-binding" evidence="4">
    <location>
        <begin position="338"/>
        <end position="406"/>
    </location>
</feature>
<dbReference type="GO" id="GO:0034220">
    <property type="term" value="P:monoatomic ion transmembrane transport"/>
    <property type="evidence" value="ECO:0007669"/>
    <property type="project" value="UniProtKB-KW"/>
</dbReference>
<comment type="caution">
    <text evidence="5">The sequence shown here is derived from an EMBL/GenBank/DDBJ whole genome shotgun (WGS) entry which is preliminary data.</text>
</comment>
<dbReference type="Proteomes" id="UP001457282">
    <property type="component" value="Unassembled WGS sequence"/>
</dbReference>
<name>A0AAW1VNC8_RUBAR</name>
<dbReference type="Gene3D" id="2.60.120.10">
    <property type="entry name" value="Jelly Rolls"/>
    <property type="match status" value="1"/>
</dbReference>
<keyword evidence="2" id="KW-0407">Ion channel</keyword>
<reference evidence="5 6" key="1">
    <citation type="journal article" date="2023" name="G3 (Bethesda)">
        <title>A chromosome-length genome assembly and annotation of blackberry (Rubus argutus, cv. 'Hillquist').</title>
        <authorList>
            <person name="Bruna T."/>
            <person name="Aryal R."/>
            <person name="Dudchenko O."/>
            <person name="Sargent D.J."/>
            <person name="Mead D."/>
            <person name="Buti M."/>
            <person name="Cavallini A."/>
            <person name="Hytonen T."/>
            <person name="Andres J."/>
            <person name="Pham M."/>
            <person name="Weisz D."/>
            <person name="Mascagni F."/>
            <person name="Usai G."/>
            <person name="Natali L."/>
            <person name="Bassil N."/>
            <person name="Fernandez G.E."/>
            <person name="Lomsadze A."/>
            <person name="Armour M."/>
            <person name="Olukolu B."/>
            <person name="Poorten T."/>
            <person name="Britton C."/>
            <person name="Davik J."/>
            <person name="Ashrafi H."/>
            <person name="Aiden E.L."/>
            <person name="Borodovsky M."/>
            <person name="Worthington M."/>
        </authorList>
    </citation>
    <scope>NUCLEOTIDE SEQUENCE [LARGE SCALE GENOMIC DNA]</scope>
    <source>
        <strain evidence="5">PI 553951</strain>
    </source>
</reference>
<dbReference type="InterPro" id="IPR000595">
    <property type="entry name" value="cNMP-bd_dom"/>
</dbReference>
<organism evidence="5 6">
    <name type="scientific">Rubus argutus</name>
    <name type="common">Southern blackberry</name>
    <dbReference type="NCBI Taxonomy" id="59490"/>
    <lineage>
        <taxon>Eukaryota</taxon>
        <taxon>Viridiplantae</taxon>
        <taxon>Streptophyta</taxon>
        <taxon>Embryophyta</taxon>
        <taxon>Tracheophyta</taxon>
        <taxon>Spermatophyta</taxon>
        <taxon>Magnoliopsida</taxon>
        <taxon>eudicotyledons</taxon>
        <taxon>Gunneridae</taxon>
        <taxon>Pentapetalae</taxon>
        <taxon>rosids</taxon>
        <taxon>fabids</taxon>
        <taxon>Rosales</taxon>
        <taxon>Rosaceae</taxon>
        <taxon>Rosoideae</taxon>
        <taxon>Rosoideae incertae sedis</taxon>
        <taxon>Rubus</taxon>
    </lineage>
</organism>
<protein>
    <recommendedName>
        <fullName evidence="4">Cyclic nucleotide-binding domain-containing protein</fullName>
    </recommendedName>
</protein>
<keyword evidence="1" id="KW-0406">Ion transport</keyword>
<proteinExistence type="predicted"/>
<dbReference type="PROSITE" id="PS50042">
    <property type="entry name" value="CNMP_BINDING_3"/>
    <property type="match status" value="1"/>
</dbReference>
<accession>A0AAW1VNC8</accession>
<feature type="transmembrane region" description="Helical" evidence="3">
    <location>
        <begin position="69"/>
        <end position="88"/>
    </location>
</feature>
<dbReference type="PANTHER" id="PTHR45651:SF68">
    <property type="entry name" value="ION TRANSPORT DOMAIN-CONTAINING PROTEIN"/>
    <property type="match status" value="1"/>
</dbReference>
<evidence type="ECO:0000313" key="6">
    <source>
        <dbReference type="Proteomes" id="UP001457282"/>
    </source>
</evidence>
<keyword evidence="6" id="KW-1185">Reference proteome</keyword>
<dbReference type="GO" id="GO:0016020">
    <property type="term" value="C:membrane"/>
    <property type="evidence" value="ECO:0007669"/>
    <property type="project" value="UniProtKB-SubCell"/>
</dbReference>
<dbReference type="CDD" id="cd00038">
    <property type="entry name" value="CAP_ED"/>
    <property type="match status" value="1"/>
</dbReference>
<evidence type="ECO:0000256" key="2">
    <source>
        <dbReference type="ARBA" id="ARBA00023303"/>
    </source>
</evidence>
<keyword evidence="1" id="KW-0813">Transport</keyword>
<dbReference type="SUPFAM" id="SSF81324">
    <property type="entry name" value="Voltage-gated potassium channels"/>
    <property type="match status" value="1"/>
</dbReference>
<keyword evidence="3" id="KW-1133">Transmembrane helix</keyword>
<dbReference type="InterPro" id="IPR018490">
    <property type="entry name" value="cNMP-bd_dom_sf"/>
</dbReference>
<evidence type="ECO:0000256" key="3">
    <source>
        <dbReference type="SAM" id="Phobius"/>
    </source>
</evidence>
<dbReference type="SMART" id="SM00100">
    <property type="entry name" value="cNMP"/>
    <property type="match status" value="1"/>
</dbReference>
<keyword evidence="3" id="KW-0472">Membrane</keyword>
<sequence length="469" mass="53577">MIDLPYLIVGITFIILTVVWWKTARDDKEALVVFTILGLFGIIGVVPIPQIAMLVLLPRMKGSNFSEGVKIMNTLIVLQYALRVYPFYRICKIQNKEKLDKSNISKSYWVSGAINFVMYITACHVLGAFWYFFSLQREIDCWIHACKSENGCEISTLDCDDHKTFKNITLLNDLCPINPSNAMIFDFGIYLDALQSGMLGSTNFPQKFLQCFSWGLRNLSSFGSNLKTSTYAWENLFVALISISGLLVFIYLLGHLQTFMQTTSRSVWLHQKTMPQIQLMLSEYKLPYHMGSVIWRTVQDRLEDDKYYMENIYSLLPDKLKSDIKLHLFLPLLKKEPMDEELLKEICEHLEPMNFNGINYIIRQGEPLDMMFFVTQGIVLTYTINNGGSSSTSRLEKGDYYGEMLLSWAVASTSFSNVPISPQTVKSQKKVEVFAITATELQLVVAKFYNKILLGSPDTTQMKITVANS</sequence>
<dbReference type="InterPro" id="IPR014710">
    <property type="entry name" value="RmlC-like_jellyroll"/>
</dbReference>
<evidence type="ECO:0000259" key="4">
    <source>
        <dbReference type="PROSITE" id="PS50042"/>
    </source>
</evidence>
<dbReference type="AlphaFoldDB" id="A0AAW1VNC8"/>
<feature type="transmembrane region" description="Helical" evidence="3">
    <location>
        <begin position="31"/>
        <end position="57"/>
    </location>
</feature>
<feature type="transmembrane region" description="Helical" evidence="3">
    <location>
        <begin position="236"/>
        <end position="256"/>
    </location>
</feature>
<keyword evidence="1" id="KW-1071">Ligand-gated ion channel</keyword>
<dbReference type="EMBL" id="JBEDUW010000169">
    <property type="protein sequence ID" value="KAK9905197.1"/>
    <property type="molecule type" value="Genomic_DNA"/>
</dbReference>
<keyword evidence="3" id="KW-0812">Transmembrane</keyword>